<feature type="region of interest" description="Disordered" evidence="1">
    <location>
        <begin position="940"/>
        <end position="997"/>
    </location>
</feature>
<feature type="compositionally biased region" description="Basic residues" evidence="1">
    <location>
        <begin position="872"/>
        <end position="881"/>
    </location>
</feature>
<evidence type="ECO:0000313" key="3">
    <source>
        <dbReference type="Proteomes" id="UP000250043"/>
    </source>
</evidence>
<dbReference type="PANTHER" id="PTHR33266">
    <property type="entry name" value="CHROMOSOME 15, WHOLE GENOME SHOTGUN SEQUENCE"/>
    <property type="match status" value="1"/>
</dbReference>
<feature type="compositionally biased region" description="Basic and acidic residues" evidence="1">
    <location>
        <begin position="964"/>
        <end position="997"/>
    </location>
</feature>
<feature type="compositionally biased region" description="Acidic residues" evidence="1">
    <location>
        <begin position="344"/>
        <end position="354"/>
    </location>
</feature>
<reference evidence="2 3" key="1">
    <citation type="submission" date="2016-07" db="EMBL/GenBank/DDBJ databases">
        <title>Draft genome of the white-rot fungus Obba rivulosa 3A-2.</title>
        <authorList>
            <consortium name="DOE Joint Genome Institute"/>
            <person name="Miettinen O."/>
            <person name="Riley R."/>
            <person name="Acob R."/>
            <person name="Barry K."/>
            <person name="Cullen D."/>
            <person name="De Vries R."/>
            <person name="Hainaut M."/>
            <person name="Hatakka A."/>
            <person name="Henrissat B."/>
            <person name="Hilden K."/>
            <person name="Kuo R."/>
            <person name="Labutti K."/>
            <person name="Lipzen A."/>
            <person name="Makela M.R."/>
            <person name="Sandor L."/>
            <person name="Spatafora J.W."/>
            <person name="Grigoriev I.V."/>
            <person name="Hibbett D.S."/>
        </authorList>
    </citation>
    <scope>NUCLEOTIDE SEQUENCE [LARGE SCALE GENOMIC DNA]</scope>
    <source>
        <strain evidence="2 3">3A-2</strain>
    </source>
</reference>
<dbReference type="OrthoDB" id="107110at2759"/>
<sequence>MSYWEPPRLGPLDREERESHVAFHMDVPQAVSIMLGKQVSGPKPSYEAVVPNFARAAALLRIILDVARLRDEFTSVENLERLLEKNEELQEELKNSWAQNDFTRLQSFAFWYAASAPTVTKGRAKGTVLNTEVQTLSTAWEAPYNGVLHKLLCNNIHYAYRHGKARRTLIHEEVVMKHRNSPTWEHTSSNVTDNDKLDEGLRTGVRVALKRLLKDMDQLVPESARREQSGRVKLEVPGNAEEGNLYDALCSSLDVFRGLPIFFVFLSTNSQIALLAPPKSRSKSIAAKQHFGSLVAPFTETPFDCSPKFPLPRDGHTLHDIITVEFMAQLGRPLWGSLLNAMETESEPEPEPESEPPSQGKSTSLQNLNPMAAEMIPLARTKLLSCGALPEFTDETKVKVLSEFYTPLRKRVLAEVRVSLNYEPSRQKTYDELAEMVANHMRMVYSVPQHREYMRSGYSSEPILAEAAAQELSVLNTSQSTVANDLCSVGERGEVVGRTLLTLAYDRAVEKAHLASSSDGPVNYSAGCSLVQFIEELFTEENAEKILDSHPDNARTNVTMREAFKKAHVRFTHFGRLGDDGGMMSEALFAAFLRCQALMGHPTQEKIDALIPIVLDRDAICVEQMTVLMISIKRRLVKGIQAQYDICADKMGIFFDSSLLSLHERPYITLVMELGVCGRAGYTPTGRRHVERPAKGEKGGLAGFGTLPNPVPQGRTTMSPAHAILKALGEREGLRSADQELKHPRYNIYAYGCSNRIYKVISAEERVLYYLLLADQDLFAEHPRKEHLSCIRALLRQKPIWYTTIDSYHWIALNDAIMEAMDFERMDEKRTYAKDAVFAGGFGEIVKHLESDYFSDSGMIEDEKDNDDKKSNRGKGGKGGKKAGGMGDRQTGDSSALRGKEPEEYYENYDIEGQPSDEEEERTFRIGSDGRFRLDKKYDEDEEDVFDEEDKRLGRGNTGAGAEQEDKGKGRDTQHHAVSDAHESEEEHHESEEEILRQKKREMDNLFEVLRIQLRFLEYVPIRWR</sequence>
<keyword evidence="3" id="KW-1185">Reference proteome</keyword>
<feature type="region of interest" description="Disordered" evidence="1">
    <location>
        <begin position="342"/>
        <end position="365"/>
    </location>
</feature>
<evidence type="ECO:0000256" key="1">
    <source>
        <dbReference type="SAM" id="MobiDB-lite"/>
    </source>
</evidence>
<feature type="compositionally biased region" description="Acidic residues" evidence="1">
    <location>
        <begin position="904"/>
        <end position="921"/>
    </location>
</feature>
<dbReference type="Proteomes" id="UP000250043">
    <property type="component" value="Unassembled WGS sequence"/>
</dbReference>
<accession>A0A8E2AN45</accession>
<feature type="region of interest" description="Disordered" evidence="1">
    <location>
        <begin position="857"/>
        <end position="926"/>
    </location>
</feature>
<organism evidence="2 3">
    <name type="scientific">Obba rivulosa</name>
    <dbReference type="NCBI Taxonomy" id="1052685"/>
    <lineage>
        <taxon>Eukaryota</taxon>
        <taxon>Fungi</taxon>
        <taxon>Dikarya</taxon>
        <taxon>Basidiomycota</taxon>
        <taxon>Agaricomycotina</taxon>
        <taxon>Agaricomycetes</taxon>
        <taxon>Polyporales</taxon>
        <taxon>Gelatoporiaceae</taxon>
        <taxon>Obba</taxon>
    </lineage>
</organism>
<name>A0A8E2AN45_9APHY</name>
<gene>
    <name evidence="2" type="ORF">OBBRIDRAFT_805843</name>
</gene>
<protein>
    <submittedName>
        <fullName evidence="2">Uncharacterized protein</fullName>
    </submittedName>
</protein>
<dbReference type="EMBL" id="KV722474">
    <property type="protein sequence ID" value="OCH87738.1"/>
    <property type="molecule type" value="Genomic_DNA"/>
</dbReference>
<evidence type="ECO:0000313" key="2">
    <source>
        <dbReference type="EMBL" id="OCH87738.1"/>
    </source>
</evidence>
<dbReference type="AlphaFoldDB" id="A0A8E2AN45"/>
<dbReference type="PANTHER" id="PTHR33266:SF1">
    <property type="entry name" value="F-BOX DOMAIN-CONTAINING PROTEIN"/>
    <property type="match status" value="1"/>
</dbReference>
<proteinExistence type="predicted"/>